<evidence type="ECO:0000256" key="1">
    <source>
        <dbReference type="SAM" id="Phobius"/>
    </source>
</evidence>
<sequence length="63" mass="6627">MDDKLRSALIAGLIAAVIWTVISLLTGAAVGPTLVWAVVFFVGTAVVSWLVYTAIARSRAPRA</sequence>
<keyword evidence="3" id="KW-1185">Reference proteome</keyword>
<keyword evidence="1" id="KW-0812">Transmembrane</keyword>
<evidence type="ECO:0000313" key="2">
    <source>
        <dbReference type="EMBL" id="TCK26434.1"/>
    </source>
</evidence>
<comment type="caution">
    <text evidence="2">The sequence shown here is derived from an EMBL/GenBank/DDBJ whole genome shotgun (WGS) entry which is preliminary data.</text>
</comment>
<keyword evidence="1" id="KW-0472">Membrane</keyword>
<dbReference type="RefSeq" id="WP_132423690.1">
    <property type="nucleotide sequence ID" value="NZ_SMFZ01000001.1"/>
</dbReference>
<dbReference type="EMBL" id="SMFZ01000001">
    <property type="protein sequence ID" value="TCK26434.1"/>
    <property type="molecule type" value="Genomic_DNA"/>
</dbReference>
<keyword evidence="1" id="KW-1133">Transmembrane helix</keyword>
<name>A0A4R1HUP5_PSEEN</name>
<accession>A0A4R1HUP5</accession>
<feature type="transmembrane region" description="Helical" evidence="1">
    <location>
        <begin position="34"/>
        <end position="55"/>
    </location>
</feature>
<reference evidence="2 3" key="1">
    <citation type="submission" date="2019-03" db="EMBL/GenBank/DDBJ databases">
        <title>Sequencing the genomes of 1000 actinobacteria strains.</title>
        <authorList>
            <person name="Klenk H.-P."/>
        </authorList>
    </citation>
    <scope>NUCLEOTIDE SEQUENCE [LARGE SCALE GENOMIC DNA]</scope>
    <source>
        <strain evidence="2 3">DSM 44969</strain>
    </source>
</reference>
<organism evidence="2 3">
    <name type="scientific">Pseudonocardia endophytica</name>
    <dbReference type="NCBI Taxonomy" id="401976"/>
    <lineage>
        <taxon>Bacteria</taxon>
        <taxon>Bacillati</taxon>
        <taxon>Actinomycetota</taxon>
        <taxon>Actinomycetes</taxon>
        <taxon>Pseudonocardiales</taxon>
        <taxon>Pseudonocardiaceae</taxon>
        <taxon>Pseudonocardia</taxon>
    </lineage>
</organism>
<proteinExistence type="predicted"/>
<dbReference type="AlphaFoldDB" id="A0A4R1HUP5"/>
<evidence type="ECO:0000313" key="3">
    <source>
        <dbReference type="Proteomes" id="UP000295560"/>
    </source>
</evidence>
<protein>
    <submittedName>
        <fullName evidence="2">Uncharacterized protein</fullName>
    </submittedName>
</protein>
<dbReference type="Proteomes" id="UP000295560">
    <property type="component" value="Unassembled WGS sequence"/>
</dbReference>
<gene>
    <name evidence="2" type="ORF">EV378_2271</name>
</gene>
<feature type="transmembrane region" description="Helical" evidence="1">
    <location>
        <begin position="7"/>
        <end position="28"/>
    </location>
</feature>